<proteinExistence type="predicted"/>
<keyword evidence="1" id="KW-0175">Coiled coil</keyword>
<dbReference type="Gene3D" id="3.30.1150.10">
    <property type="match status" value="1"/>
</dbReference>
<sequence>MKFSADNDNIIADKLKQKSTRRPFLVSFFLHILVLLLLVWLFFSEKPMGNGGNGEQGQHIDAIMVNTDQAAVAKKAQYAEQQRIAKQKQLEEQKRQQELLKQKQLEDQKRQQELLKQQQLEEQKRQQELLRQQQLEAQRQAEIAKQKAIAEAKAKADAIAKAQAEAAAKAKAAAEAKAKAEAEAKAKAEALAKAQAAAKAKAAAEAKAKAEAIAKAQAEAKAKAEAIAKAKAEKIRQAKIAAQKLAEQKRLKAEQEQQAQQNAVNEFLDGDSISASSAAVANGHSGGKKGQEMCSNLKGYLRAICRPLMQNFAQNSYFHGQTCDVILDIAPNGDIVNRHIKQGSSDNVCGAALEAVAKTGHLPPPPNRQRRLQEFTFSW</sequence>
<keyword evidence="2" id="KW-0472">Membrane</keyword>
<keyword evidence="4" id="KW-1185">Reference proteome</keyword>
<dbReference type="PANTHER" id="PTHR34403:SF16">
    <property type="entry name" value="GLYCINE, ALANINE AND ASPARAGINE-RICH PROTEIN-LIKE"/>
    <property type="match status" value="1"/>
</dbReference>
<feature type="coiled-coil region" evidence="1">
    <location>
        <begin position="76"/>
        <end position="266"/>
    </location>
</feature>
<dbReference type="AlphaFoldDB" id="A0A448TV22"/>
<dbReference type="InterPro" id="IPR050972">
    <property type="entry name" value="SDr-like"/>
</dbReference>
<dbReference type="Proteomes" id="UP000279799">
    <property type="component" value="Chromosome"/>
</dbReference>
<evidence type="ECO:0000256" key="2">
    <source>
        <dbReference type="SAM" id="Phobius"/>
    </source>
</evidence>
<evidence type="ECO:0000256" key="1">
    <source>
        <dbReference type="SAM" id="Coils"/>
    </source>
</evidence>
<dbReference type="SUPFAM" id="SSF74653">
    <property type="entry name" value="TolA/TonB C-terminal domain"/>
    <property type="match status" value="1"/>
</dbReference>
<dbReference type="RefSeq" id="WP_126599985.1">
    <property type="nucleotide sequence ID" value="NZ_LR134510.1"/>
</dbReference>
<evidence type="ECO:0000313" key="3">
    <source>
        <dbReference type="EMBL" id="VEJ09778.1"/>
    </source>
</evidence>
<dbReference type="InterPro" id="IPR014161">
    <property type="entry name" value="Tol-Pal_TolA"/>
</dbReference>
<keyword evidence="2" id="KW-1133">Transmembrane helix</keyword>
<protein>
    <submittedName>
        <fullName evidence="3">Cell envelope integrity inner membrane protein TolA</fullName>
    </submittedName>
</protein>
<dbReference type="EMBL" id="LR134510">
    <property type="protein sequence ID" value="VEJ09778.1"/>
    <property type="molecule type" value="Genomic_DNA"/>
</dbReference>
<keyword evidence="2" id="KW-0812">Transmembrane</keyword>
<reference evidence="3 4" key="1">
    <citation type="submission" date="2018-12" db="EMBL/GenBank/DDBJ databases">
        <authorList>
            <consortium name="Pathogen Informatics"/>
        </authorList>
    </citation>
    <scope>NUCLEOTIDE SEQUENCE [LARGE SCALE GENOMIC DNA]</scope>
    <source>
        <strain evidence="3 4">NCTC12871</strain>
    </source>
</reference>
<dbReference type="NCBIfam" id="TIGR02794">
    <property type="entry name" value="tolA_full"/>
    <property type="match status" value="1"/>
</dbReference>
<name>A0A448TV22_9PAST</name>
<feature type="transmembrane region" description="Helical" evidence="2">
    <location>
        <begin position="24"/>
        <end position="43"/>
    </location>
</feature>
<organism evidence="3 4">
    <name type="scientific">Actinobacillus delphinicola</name>
    <dbReference type="NCBI Taxonomy" id="51161"/>
    <lineage>
        <taxon>Bacteria</taxon>
        <taxon>Pseudomonadati</taxon>
        <taxon>Pseudomonadota</taxon>
        <taxon>Gammaproteobacteria</taxon>
        <taxon>Pasteurellales</taxon>
        <taxon>Pasteurellaceae</taxon>
        <taxon>Actinobacillus</taxon>
    </lineage>
</organism>
<dbReference type="GO" id="GO:0043213">
    <property type="term" value="P:bacteriocin transport"/>
    <property type="evidence" value="ECO:0007669"/>
    <property type="project" value="InterPro"/>
</dbReference>
<evidence type="ECO:0000313" key="4">
    <source>
        <dbReference type="Proteomes" id="UP000279799"/>
    </source>
</evidence>
<dbReference type="PANTHER" id="PTHR34403">
    <property type="entry name" value="TOL-PAL SYSTEM PROTEIN TOLA"/>
    <property type="match status" value="1"/>
</dbReference>
<dbReference type="Pfam" id="PF06519">
    <property type="entry name" value="TolA"/>
    <property type="match status" value="1"/>
</dbReference>
<dbReference type="KEGG" id="adp:NCTC12871_01263"/>
<accession>A0A448TV22</accession>
<dbReference type="GO" id="GO:0016020">
    <property type="term" value="C:membrane"/>
    <property type="evidence" value="ECO:0007669"/>
    <property type="project" value="InterPro"/>
</dbReference>
<dbReference type="GO" id="GO:0019534">
    <property type="term" value="F:toxin transmembrane transporter activity"/>
    <property type="evidence" value="ECO:0007669"/>
    <property type="project" value="InterPro"/>
</dbReference>
<gene>
    <name evidence="3" type="ORF">NCTC12871_01263</name>
</gene>